<protein>
    <submittedName>
        <fullName evidence="5">TetR/AcrR family transcriptional regulator</fullName>
    </submittedName>
</protein>
<organism evidence="5 6">
    <name type="scientific">Streptomyces endophyticus</name>
    <dbReference type="NCBI Taxonomy" id="714166"/>
    <lineage>
        <taxon>Bacteria</taxon>
        <taxon>Bacillati</taxon>
        <taxon>Actinomycetota</taxon>
        <taxon>Actinomycetes</taxon>
        <taxon>Kitasatosporales</taxon>
        <taxon>Streptomycetaceae</taxon>
        <taxon>Streptomyces</taxon>
    </lineage>
</organism>
<sequence length="211" mass="23126">MSTTPRAAGTRLALIETAERLYAERGVHGVSLREIGAAAGQRNTGAVRYHFGSKEALLTAVFTHRMTEADAERRRLLAEADAEGRGDSPDALVAAFVLPLAKLLGDADRPTWYVRFLVRATADQEVGAAVRYGQGSTWTAGAEELERRVLKLLMRLPESLRYERWRLLISFTVHALADREAQLATGDADLTPRDQFVGHVLSLGAAMLRAD</sequence>
<evidence type="ECO:0000256" key="1">
    <source>
        <dbReference type="ARBA" id="ARBA00023015"/>
    </source>
</evidence>
<evidence type="ECO:0000256" key="3">
    <source>
        <dbReference type="ARBA" id="ARBA00023163"/>
    </source>
</evidence>
<reference evidence="5 6" key="1">
    <citation type="submission" date="2022-10" db="EMBL/GenBank/DDBJ databases">
        <authorList>
            <person name="Xie J."/>
            <person name="Shen N."/>
        </authorList>
    </citation>
    <scope>NUCLEOTIDE SEQUENCE [LARGE SCALE GENOMIC DNA]</scope>
    <source>
        <strain evidence="5 6">YIM65594</strain>
    </source>
</reference>
<dbReference type="InterPro" id="IPR050109">
    <property type="entry name" value="HTH-type_TetR-like_transc_reg"/>
</dbReference>
<keyword evidence="6" id="KW-1185">Reference proteome</keyword>
<keyword evidence="2" id="KW-0238">DNA-binding</keyword>
<evidence type="ECO:0000313" key="5">
    <source>
        <dbReference type="EMBL" id="MEB8344096.1"/>
    </source>
</evidence>
<accession>A0ABU6FJ62</accession>
<dbReference type="SUPFAM" id="SSF46689">
    <property type="entry name" value="Homeodomain-like"/>
    <property type="match status" value="1"/>
</dbReference>
<dbReference type="RefSeq" id="WP_326023941.1">
    <property type="nucleotide sequence ID" value="NZ_JAOZYC010000207.1"/>
</dbReference>
<dbReference type="EMBL" id="JAOZYC010000207">
    <property type="protein sequence ID" value="MEB8344096.1"/>
    <property type="molecule type" value="Genomic_DNA"/>
</dbReference>
<gene>
    <name evidence="5" type="ORF">OKJ99_42135</name>
</gene>
<dbReference type="InterPro" id="IPR001647">
    <property type="entry name" value="HTH_TetR"/>
</dbReference>
<dbReference type="Pfam" id="PF00440">
    <property type="entry name" value="TetR_N"/>
    <property type="match status" value="1"/>
</dbReference>
<dbReference type="Gene3D" id="1.10.357.10">
    <property type="entry name" value="Tetracycline Repressor, domain 2"/>
    <property type="match status" value="1"/>
</dbReference>
<keyword evidence="1" id="KW-0805">Transcription regulation</keyword>
<dbReference type="InterPro" id="IPR009057">
    <property type="entry name" value="Homeodomain-like_sf"/>
</dbReference>
<evidence type="ECO:0000313" key="6">
    <source>
        <dbReference type="Proteomes" id="UP001354931"/>
    </source>
</evidence>
<name>A0ABU6FJ62_9ACTN</name>
<dbReference type="PANTHER" id="PTHR30055:SF234">
    <property type="entry name" value="HTH-TYPE TRANSCRIPTIONAL REGULATOR BETI"/>
    <property type="match status" value="1"/>
</dbReference>
<proteinExistence type="predicted"/>
<comment type="caution">
    <text evidence="5">The sequence shown here is derived from an EMBL/GenBank/DDBJ whole genome shotgun (WGS) entry which is preliminary data.</text>
</comment>
<dbReference type="Proteomes" id="UP001354931">
    <property type="component" value="Unassembled WGS sequence"/>
</dbReference>
<keyword evidence="3" id="KW-0804">Transcription</keyword>
<dbReference type="PANTHER" id="PTHR30055">
    <property type="entry name" value="HTH-TYPE TRANSCRIPTIONAL REGULATOR RUTR"/>
    <property type="match status" value="1"/>
</dbReference>
<feature type="domain" description="HTH tetR-type" evidence="4">
    <location>
        <begin position="14"/>
        <end position="61"/>
    </location>
</feature>
<evidence type="ECO:0000259" key="4">
    <source>
        <dbReference type="Pfam" id="PF00440"/>
    </source>
</evidence>
<evidence type="ECO:0000256" key="2">
    <source>
        <dbReference type="ARBA" id="ARBA00023125"/>
    </source>
</evidence>